<reference evidence="5 6" key="1">
    <citation type="submission" date="2016-11" db="EMBL/GenBank/DDBJ databases">
        <title>The macronuclear genome of Stentor coeruleus: a giant cell with tiny introns.</title>
        <authorList>
            <person name="Slabodnick M."/>
            <person name="Ruby J.G."/>
            <person name="Reiff S.B."/>
            <person name="Swart E.C."/>
            <person name="Gosai S."/>
            <person name="Prabakaran S."/>
            <person name="Witkowska E."/>
            <person name="Larue G.E."/>
            <person name="Fisher S."/>
            <person name="Freeman R.M."/>
            <person name="Gunawardena J."/>
            <person name="Chu W."/>
            <person name="Stover N.A."/>
            <person name="Gregory B.D."/>
            <person name="Nowacki M."/>
            <person name="Derisi J."/>
            <person name="Roy S.W."/>
            <person name="Marshall W.F."/>
            <person name="Sood P."/>
        </authorList>
    </citation>
    <scope>NUCLEOTIDE SEQUENCE [LARGE SCALE GENOMIC DNA]</scope>
    <source>
        <strain evidence="5">WM001</strain>
    </source>
</reference>
<dbReference type="PROSITE" id="PS01173">
    <property type="entry name" value="LIPASE_GDXG_HIS"/>
    <property type="match status" value="1"/>
</dbReference>
<dbReference type="InterPro" id="IPR029058">
    <property type="entry name" value="AB_hydrolase_fold"/>
</dbReference>
<dbReference type="OrthoDB" id="408631at2759"/>
<protein>
    <recommendedName>
        <fullName evidence="4">Alpha/beta hydrolase fold-3 domain-containing protein</fullName>
    </recommendedName>
</protein>
<organism evidence="5 6">
    <name type="scientific">Stentor coeruleus</name>
    <dbReference type="NCBI Taxonomy" id="5963"/>
    <lineage>
        <taxon>Eukaryota</taxon>
        <taxon>Sar</taxon>
        <taxon>Alveolata</taxon>
        <taxon>Ciliophora</taxon>
        <taxon>Postciliodesmatophora</taxon>
        <taxon>Heterotrichea</taxon>
        <taxon>Heterotrichida</taxon>
        <taxon>Stentoridae</taxon>
        <taxon>Stentor</taxon>
    </lineage>
</organism>
<evidence type="ECO:0000256" key="1">
    <source>
        <dbReference type="ARBA" id="ARBA00010515"/>
    </source>
</evidence>
<dbReference type="PANTHER" id="PTHR23025">
    <property type="entry name" value="TRIACYLGLYCEROL LIPASE"/>
    <property type="match status" value="1"/>
</dbReference>
<feature type="compositionally biased region" description="Polar residues" evidence="3">
    <location>
        <begin position="252"/>
        <end position="272"/>
    </location>
</feature>
<evidence type="ECO:0000259" key="4">
    <source>
        <dbReference type="Pfam" id="PF07859"/>
    </source>
</evidence>
<comment type="caution">
    <text evidence="5">The sequence shown here is derived from an EMBL/GenBank/DDBJ whole genome shotgun (WGS) entry which is preliminary data.</text>
</comment>
<evidence type="ECO:0000256" key="2">
    <source>
        <dbReference type="ARBA" id="ARBA00022801"/>
    </source>
</evidence>
<evidence type="ECO:0000313" key="5">
    <source>
        <dbReference type="EMBL" id="OMJ73657.1"/>
    </source>
</evidence>
<keyword evidence="6" id="KW-1185">Reference proteome</keyword>
<name>A0A1R2BA84_9CILI</name>
<feature type="domain" description="Alpha/beta hydrolase fold-3" evidence="4">
    <location>
        <begin position="318"/>
        <end position="528"/>
    </location>
</feature>
<evidence type="ECO:0000256" key="3">
    <source>
        <dbReference type="SAM" id="MobiDB-lite"/>
    </source>
</evidence>
<dbReference type="Proteomes" id="UP000187209">
    <property type="component" value="Unassembled WGS sequence"/>
</dbReference>
<evidence type="ECO:0000313" key="6">
    <source>
        <dbReference type="Proteomes" id="UP000187209"/>
    </source>
</evidence>
<dbReference type="Gene3D" id="3.40.50.1820">
    <property type="entry name" value="alpha/beta hydrolase"/>
    <property type="match status" value="1"/>
</dbReference>
<feature type="region of interest" description="Disordered" evidence="3">
    <location>
        <begin position="252"/>
        <end position="273"/>
    </location>
</feature>
<proteinExistence type="inferred from homology"/>
<dbReference type="GO" id="GO:0019433">
    <property type="term" value="P:triglyceride catabolic process"/>
    <property type="evidence" value="ECO:0007669"/>
    <property type="project" value="TreeGrafter"/>
</dbReference>
<comment type="similarity">
    <text evidence="1">Belongs to the 'GDXG' lipolytic enzyme family.</text>
</comment>
<dbReference type="GO" id="GO:0004806">
    <property type="term" value="F:triacylglycerol lipase activity"/>
    <property type="evidence" value="ECO:0007669"/>
    <property type="project" value="TreeGrafter"/>
</dbReference>
<dbReference type="GO" id="GO:0005829">
    <property type="term" value="C:cytosol"/>
    <property type="evidence" value="ECO:0007669"/>
    <property type="project" value="TreeGrafter"/>
</dbReference>
<dbReference type="Pfam" id="PF07859">
    <property type="entry name" value="Abhydrolase_3"/>
    <property type="match status" value="1"/>
</dbReference>
<gene>
    <name evidence="5" type="ORF">SteCoe_27618</name>
</gene>
<sequence length="556" mass="63932">MEDLEKQISESFILNHKYFTQTNLLTNEAKDYKRVEELLQEFMSLNICKTGNQIIGGLCLENILKYSKILEKHLENPKKIHKKTKREKVTITLTKLHMLVANIKYCFVLDSDDFDCLPDEHERKLAIRAVTTRIEFEDKKKLKKEIDDFYIKYNLSKAIFARTSEYKPSIWRNLLTGWLLIYYSVINKKKAKREAALFDSDGNIESMKLLWNVTESKLISKFLPITFPSINFNKVIFIPSLSPHVLDSQISSSLNQNPENSDLTKPSETQNHNHSRIRIRILSSVPLPKFQQANQNSSIFKICLPNTSSDSKKYEKLIIHIHGGGFLGQTSFSHQIYTRKWANILNEPIFSVDYRLAPENPFPDGLDDIWQAYTWLVNHSYEHLGVNPKKIILVGDSAGGNILTCLTLKCIQAGFRIPDAIFIIYPGLSFKIEHISKGALLSLNDQILSHGIYYVIREAYLQGKYSIDDALVSPSHCPDELLENFPKTEMLITLNDPLYGDTMRFADRLIRHGKEVHITEYPEAMHGALSFANDQGIPMFSRIVDDCIRVLKDLLK</sequence>
<dbReference type="InterPro" id="IPR002168">
    <property type="entry name" value="Lipase_GDXG_HIS_AS"/>
</dbReference>
<dbReference type="InterPro" id="IPR013094">
    <property type="entry name" value="AB_hydrolase_3"/>
</dbReference>
<dbReference type="PANTHER" id="PTHR23025:SF3">
    <property type="entry name" value="HORMONE-SENSITIVE LIPASE"/>
    <property type="match status" value="1"/>
</dbReference>
<dbReference type="EMBL" id="MPUH01000806">
    <property type="protein sequence ID" value="OMJ73657.1"/>
    <property type="molecule type" value="Genomic_DNA"/>
</dbReference>
<keyword evidence="2" id="KW-0378">Hydrolase</keyword>
<dbReference type="GO" id="GO:0004771">
    <property type="term" value="F:sterol ester esterase activity"/>
    <property type="evidence" value="ECO:0007669"/>
    <property type="project" value="TreeGrafter"/>
</dbReference>
<dbReference type="AlphaFoldDB" id="A0A1R2BA84"/>
<accession>A0A1R2BA84</accession>
<dbReference type="SUPFAM" id="SSF53474">
    <property type="entry name" value="alpha/beta-Hydrolases"/>
    <property type="match status" value="1"/>
</dbReference>